<dbReference type="Pfam" id="PF12840">
    <property type="entry name" value="HTH_20"/>
    <property type="match status" value="1"/>
</dbReference>
<dbReference type="InterPro" id="IPR011991">
    <property type="entry name" value="ArsR-like_HTH"/>
</dbReference>
<evidence type="ECO:0000313" key="2">
    <source>
        <dbReference type="Proteomes" id="UP000237752"/>
    </source>
</evidence>
<dbReference type="SUPFAM" id="SSF46785">
    <property type="entry name" value="Winged helix' DNA-binding domain"/>
    <property type="match status" value="1"/>
</dbReference>
<dbReference type="Gene3D" id="1.10.10.10">
    <property type="entry name" value="Winged helix-like DNA-binding domain superfamily/Winged helix DNA-binding domain"/>
    <property type="match status" value="1"/>
</dbReference>
<dbReference type="CDD" id="cd00090">
    <property type="entry name" value="HTH_ARSR"/>
    <property type="match status" value="1"/>
</dbReference>
<name>A0A2T1A6U8_9ACTN</name>
<protein>
    <submittedName>
        <fullName evidence="1">Putative ArsR family transcriptional regulator</fullName>
    </submittedName>
</protein>
<sequence length="237" mass="25736">MKESNSEGSVDPVRAVSALDDPSRRKIYQYARDARRPISREQAAEAVGISRKLAIFHLDKLVEVGLLVTHYDAGNRVRKVGRTPKVYEPAAIDIAVTIPERQYGALAEILVQALVTERPGETARDAASRAAHERGRLFGESARSDLRGGKLGPERALTLAESALRGRGFEPYRESPACVRLANCPFHPLAERETEAVCGINYEFLRGFLSGAGASRVEAVQAPRPGECCVQLQAASG</sequence>
<dbReference type="RefSeq" id="WP_106347356.1">
    <property type="nucleotide sequence ID" value="NZ_PVUE01000001.1"/>
</dbReference>
<organism evidence="1 2">
    <name type="scientific">Antricoccus suffuscus</name>
    <dbReference type="NCBI Taxonomy" id="1629062"/>
    <lineage>
        <taxon>Bacteria</taxon>
        <taxon>Bacillati</taxon>
        <taxon>Actinomycetota</taxon>
        <taxon>Actinomycetes</taxon>
        <taxon>Geodermatophilales</taxon>
        <taxon>Antricoccaceae</taxon>
        <taxon>Antricoccus</taxon>
    </lineage>
</organism>
<comment type="caution">
    <text evidence="1">The sequence shown here is derived from an EMBL/GenBank/DDBJ whole genome shotgun (WGS) entry which is preliminary data.</text>
</comment>
<dbReference type="InterPro" id="IPR036390">
    <property type="entry name" value="WH_DNA-bd_sf"/>
</dbReference>
<reference evidence="1 2" key="1">
    <citation type="submission" date="2018-03" db="EMBL/GenBank/DDBJ databases">
        <title>Genomic Encyclopedia of Archaeal and Bacterial Type Strains, Phase II (KMG-II): from individual species to whole genera.</title>
        <authorList>
            <person name="Goeker M."/>
        </authorList>
    </citation>
    <scope>NUCLEOTIDE SEQUENCE [LARGE SCALE GENOMIC DNA]</scope>
    <source>
        <strain evidence="1 2">DSM 100065</strain>
    </source>
</reference>
<evidence type="ECO:0000313" key="1">
    <source>
        <dbReference type="EMBL" id="PRZ44335.1"/>
    </source>
</evidence>
<gene>
    <name evidence="1" type="ORF">CLV47_101461</name>
</gene>
<dbReference type="InterPro" id="IPR036388">
    <property type="entry name" value="WH-like_DNA-bd_sf"/>
</dbReference>
<dbReference type="Proteomes" id="UP000237752">
    <property type="component" value="Unassembled WGS sequence"/>
</dbReference>
<dbReference type="EMBL" id="PVUE01000001">
    <property type="protein sequence ID" value="PRZ44335.1"/>
    <property type="molecule type" value="Genomic_DNA"/>
</dbReference>
<dbReference type="AlphaFoldDB" id="A0A2T1A6U8"/>
<dbReference type="OrthoDB" id="3399802at2"/>
<accession>A0A2T1A6U8</accession>
<proteinExistence type="predicted"/>
<keyword evidence="2" id="KW-1185">Reference proteome</keyword>